<proteinExistence type="predicted"/>
<sequence length="57" mass="6536">MTERIFKTETYGNKMPLKIIVDSNSVFPKTAEVLAKVDTQTGEVKFFIDKENLKNIN</sequence>
<gene>
    <name evidence="1" type="ORF">LDI01_06290</name>
</gene>
<dbReference type="RefSeq" id="WP_157051290.1">
    <property type="nucleotide sequence ID" value="NZ_BKAB01000008.1"/>
</dbReference>
<keyword evidence="2" id="KW-1185">Reference proteome</keyword>
<evidence type="ECO:0000313" key="1">
    <source>
        <dbReference type="EMBL" id="GEP23036.1"/>
    </source>
</evidence>
<reference evidence="1 2" key="1">
    <citation type="submission" date="2019-07" db="EMBL/GenBank/DDBJ databases">
        <title>Whole genome shotgun sequence of Lactobacillus diolivorans NBRC 107869.</title>
        <authorList>
            <person name="Hosoyama A."/>
            <person name="Uohara A."/>
            <person name="Ohji S."/>
            <person name="Ichikawa N."/>
        </authorList>
    </citation>
    <scope>NUCLEOTIDE SEQUENCE [LARGE SCALE GENOMIC DNA]</scope>
    <source>
        <strain evidence="1 2">NBRC 107869</strain>
    </source>
</reference>
<comment type="caution">
    <text evidence="1">The sequence shown here is derived from an EMBL/GenBank/DDBJ whole genome shotgun (WGS) entry which is preliminary data.</text>
</comment>
<accession>A0ABQ0XAB0</accession>
<organism evidence="1 2">
    <name type="scientific">Lentilactobacillus diolivorans</name>
    <dbReference type="NCBI Taxonomy" id="179838"/>
    <lineage>
        <taxon>Bacteria</taxon>
        <taxon>Bacillati</taxon>
        <taxon>Bacillota</taxon>
        <taxon>Bacilli</taxon>
        <taxon>Lactobacillales</taxon>
        <taxon>Lactobacillaceae</taxon>
        <taxon>Lentilactobacillus</taxon>
    </lineage>
</organism>
<dbReference type="Proteomes" id="UP000321409">
    <property type="component" value="Unassembled WGS sequence"/>
</dbReference>
<protein>
    <submittedName>
        <fullName evidence="1">Uncharacterized protein</fullName>
    </submittedName>
</protein>
<name>A0ABQ0XAB0_9LACO</name>
<dbReference type="EMBL" id="BKAB01000008">
    <property type="protein sequence ID" value="GEP23036.1"/>
    <property type="molecule type" value="Genomic_DNA"/>
</dbReference>
<evidence type="ECO:0000313" key="2">
    <source>
        <dbReference type="Proteomes" id="UP000321409"/>
    </source>
</evidence>